<evidence type="ECO:0000256" key="3">
    <source>
        <dbReference type="ARBA" id="ARBA00022692"/>
    </source>
</evidence>
<comment type="subcellular location">
    <subcellularLocation>
        <location evidence="1">Cell membrane</location>
        <topology evidence="1">Multi-pass membrane protein</topology>
    </subcellularLocation>
</comment>
<gene>
    <name evidence="8" type="ORF">LF1_37910</name>
</gene>
<sequence length="327" mass="35828">MLLDEIAAMADAGRSLTTGLVDLDNKAMGKLAKAAREVANKIDRGEPPAQSIASLSARYSTPIYDAMETLACTGSIQPIIATACLIRREREHRDQMWFAMINPMINIIVAAAVAFLVLPWIMISVSESETIKSAFSPTTMEICQRFAQDFFVAMLAIIAVVGIAGGVLYWTLSRSNRRIDHVRNHATFCEWLAMLVSSSQNTIDVGKAIQGAAKVVGPRFADAWAPAVQRIQSGVNDTASLAIPESTPKPVQQCVVDLASGNRLANEITNDLRHLSELYQRTAGRRRGWWIESLPRWISSLVMIAVIFVMIRTMVMPLLDAVGEVAN</sequence>
<comment type="caution">
    <text evidence="8">The sequence shown here is derived from an EMBL/GenBank/DDBJ whole genome shotgun (WGS) entry which is preliminary data.</text>
</comment>
<feature type="transmembrane region" description="Helical" evidence="6">
    <location>
        <begin position="97"/>
        <end position="123"/>
    </location>
</feature>
<dbReference type="PANTHER" id="PTHR30012:SF0">
    <property type="entry name" value="TYPE II SECRETION SYSTEM PROTEIN F-RELATED"/>
    <property type="match status" value="1"/>
</dbReference>
<dbReference type="InterPro" id="IPR003004">
    <property type="entry name" value="GspF/PilC"/>
</dbReference>
<name>A0A5B1CMW2_9BACT</name>
<dbReference type="EMBL" id="VRLW01000001">
    <property type="protein sequence ID" value="KAA1261245.1"/>
    <property type="molecule type" value="Genomic_DNA"/>
</dbReference>
<protein>
    <submittedName>
        <fullName evidence="8">Bacterial type II secretion system protein F domain protein</fullName>
    </submittedName>
</protein>
<dbReference type="Proteomes" id="UP000322699">
    <property type="component" value="Unassembled WGS sequence"/>
</dbReference>
<evidence type="ECO:0000313" key="8">
    <source>
        <dbReference type="EMBL" id="KAA1261245.1"/>
    </source>
</evidence>
<reference evidence="8 9" key="1">
    <citation type="submission" date="2019-08" db="EMBL/GenBank/DDBJ databases">
        <title>Deep-cultivation of Planctomycetes and their phenomic and genomic characterization uncovers novel biology.</title>
        <authorList>
            <person name="Wiegand S."/>
            <person name="Jogler M."/>
            <person name="Boedeker C."/>
            <person name="Pinto D."/>
            <person name="Vollmers J."/>
            <person name="Rivas-Marin E."/>
            <person name="Kohn T."/>
            <person name="Peeters S.H."/>
            <person name="Heuer A."/>
            <person name="Rast P."/>
            <person name="Oberbeckmann S."/>
            <person name="Bunk B."/>
            <person name="Jeske O."/>
            <person name="Meyerdierks A."/>
            <person name="Storesund J.E."/>
            <person name="Kallscheuer N."/>
            <person name="Luecker S."/>
            <person name="Lage O.M."/>
            <person name="Pohl T."/>
            <person name="Merkel B.J."/>
            <person name="Hornburger P."/>
            <person name="Mueller R.-W."/>
            <person name="Bruemmer F."/>
            <person name="Labrenz M."/>
            <person name="Spormann A.M."/>
            <person name="Op Den Camp H."/>
            <person name="Overmann J."/>
            <person name="Amann R."/>
            <person name="Jetten M.S.M."/>
            <person name="Mascher T."/>
            <person name="Medema M.H."/>
            <person name="Devos D.P."/>
            <person name="Kaster A.-K."/>
            <person name="Ovreas L."/>
            <person name="Rohde M."/>
            <person name="Galperin M.Y."/>
            <person name="Jogler C."/>
        </authorList>
    </citation>
    <scope>NUCLEOTIDE SEQUENCE [LARGE SCALE GENOMIC DNA]</scope>
    <source>
        <strain evidence="8 9">LF1</strain>
    </source>
</reference>
<keyword evidence="4 6" id="KW-1133">Transmembrane helix</keyword>
<dbReference type="PANTHER" id="PTHR30012">
    <property type="entry name" value="GENERAL SECRETION PATHWAY PROTEIN"/>
    <property type="match status" value="1"/>
</dbReference>
<feature type="domain" description="Type II secretion system protein GspF" evidence="7">
    <location>
        <begin position="3"/>
        <end position="122"/>
    </location>
</feature>
<dbReference type="InterPro" id="IPR018076">
    <property type="entry name" value="T2SS_GspF_dom"/>
</dbReference>
<organism evidence="8 9">
    <name type="scientific">Rubripirellula obstinata</name>
    <dbReference type="NCBI Taxonomy" id="406547"/>
    <lineage>
        <taxon>Bacteria</taxon>
        <taxon>Pseudomonadati</taxon>
        <taxon>Planctomycetota</taxon>
        <taxon>Planctomycetia</taxon>
        <taxon>Pirellulales</taxon>
        <taxon>Pirellulaceae</taxon>
        <taxon>Rubripirellula</taxon>
    </lineage>
</organism>
<evidence type="ECO:0000256" key="6">
    <source>
        <dbReference type="SAM" id="Phobius"/>
    </source>
</evidence>
<evidence type="ECO:0000256" key="4">
    <source>
        <dbReference type="ARBA" id="ARBA00022989"/>
    </source>
</evidence>
<keyword evidence="9" id="KW-1185">Reference proteome</keyword>
<dbReference type="AlphaFoldDB" id="A0A5B1CMW2"/>
<keyword evidence="3 6" id="KW-0812">Transmembrane</keyword>
<keyword evidence="5 6" id="KW-0472">Membrane</keyword>
<feature type="transmembrane region" description="Helical" evidence="6">
    <location>
        <begin position="294"/>
        <end position="315"/>
    </location>
</feature>
<evidence type="ECO:0000256" key="2">
    <source>
        <dbReference type="ARBA" id="ARBA00022475"/>
    </source>
</evidence>
<dbReference type="Pfam" id="PF00482">
    <property type="entry name" value="T2SSF"/>
    <property type="match status" value="1"/>
</dbReference>
<feature type="transmembrane region" description="Helical" evidence="6">
    <location>
        <begin position="150"/>
        <end position="172"/>
    </location>
</feature>
<evidence type="ECO:0000256" key="1">
    <source>
        <dbReference type="ARBA" id="ARBA00004651"/>
    </source>
</evidence>
<dbReference type="GO" id="GO:0005886">
    <property type="term" value="C:plasma membrane"/>
    <property type="evidence" value="ECO:0007669"/>
    <property type="project" value="UniProtKB-SubCell"/>
</dbReference>
<evidence type="ECO:0000313" key="9">
    <source>
        <dbReference type="Proteomes" id="UP000322699"/>
    </source>
</evidence>
<evidence type="ECO:0000256" key="5">
    <source>
        <dbReference type="ARBA" id="ARBA00023136"/>
    </source>
</evidence>
<accession>A0A5B1CMW2</accession>
<keyword evidence="2" id="KW-1003">Cell membrane</keyword>
<evidence type="ECO:0000259" key="7">
    <source>
        <dbReference type="Pfam" id="PF00482"/>
    </source>
</evidence>
<proteinExistence type="predicted"/>